<accession>A0AAN8S445</accession>
<gene>
    <name evidence="2" type="ORF">TWF506_000254</name>
</gene>
<protein>
    <submittedName>
        <fullName evidence="2">Uncharacterized protein</fullName>
    </submittedName>
</protein>
<feature type="compositionally biased region" description="Polar residues" evidence="1">
    <location>
        <begin position="23"/>
        <end position="34"/>
    </location>
</feature>
<dbReference type="EMBL" id="JAVHJM010000001">
    <property type="protein sequence ID" value="KAK6519960.1"/>
    <property type="molecule type" value="Genomic_DNA"/>
</dbReference>
<feature type="region of interest" description="Disordered" evidence="1">
    <location>
        <begin position="1"/>
        <end position="35"/>
    </location>
</feature>
<reference evidence="2 3" key="1">
    <citation type="submission" date="2019-10" db="EMBL/GenBank/DDBJ databases">
        <authorList>
            <person name="Palmer J.M."/>
        </authorList>
    </citation>
    <scope>NUCLEOTIDE SEQUENCE [LARGE SCALE GENOMIC DNA]</scope>
    <source>
        <strain evidence="2 3">TWF506</strain>
    </source>
</reference>
<keyword evidence="3" id="KW-1185">Reference proteome</keyword>
<dbReference type="AlphaFoldDB" id="A0AAN8S445"/>
<sequence>MGEYITKESSSVSIPNPDPTPPEATSSLPKNATTPIVDENITTHSDDTTETAVEATKTSTPIPKAPILALTHYEKIMNWLCALSDQFCVVKMFARILHIHVDKLDLPLSPITREELRK</sequence>
<evidence type="ECO:0000313" key="3">
    <source>
        <dbReference type="Proteomes" id="UP001307849"/>
    </source>
</evidence>
<comment type="caution">
    <text evidence="2">The sequence shown here is derived from an EMBL/GenBank/DDBJ whole genome shotgun (WGS) entry which is preliminary data.</text>
</comment>
<evidence type="ECO:0000313" key="2">
    <source>
        <dbReference type="EMBL" id="KAK6519960.1"/>
    </source>
</evidence>
<name>A0AAN8S445_9PEZI</name>
<organism evidence="2 3">
    <name type="scientific">Arthrobotrys conoides</name>
    <dbReference type="NCBI Taxonomy" id="74498"/>
    <lineage>
        <taxon>Eukaryota</taxon>
        <taxon>Fungi</taxon>
        <taxon>Dikarya</taxon>
        <taxon>Ascomycota</taxon>
        <taxon>Pezizomycotina</taxon>
        <taxon>Orbiliomycetes</taxon>
        <taxon>Orbiliales</taxon>
        <taxon>Orbiliaceae</taxon>
        <taxon>Arthrobotrys</taxon>
    </lineage>
</organism>
<dbReference type="Proteomes" id="UP001307849">
    <property type="component" value="Unassembled WGS sequence"/>
</dbReference>
<evidence type="ECO:0000256" key="1">
    <source>
        <dbReference type="SAM" id="MobiDB-lite"/>
    </source>
</evidence>
<proteinExistence type="predicted"/>